<evidence type="ECO:0000256" key="1">
    <source>
        <dbReference type="ARBA" id="ARBA00004453"/>
    </source>
</evidence>
<dbReference type="SUPFAM" id="SSF81273">
    <property type="entry name" value="H-NS histone-like proteins"/>
    <property type="match status" value="1"/>
</dbReference>
<dbReference type="PANTHER" id="PTHR38097:SF2">
    <property type="entry name" value="DNA-BINDING PROTEIN STPA"/>
    <property type="match status" value="1"/>
</dbReference>
<name>A0A327KR66_9BRAD</name>
<dbReference type="InterPro" id="IPR027444">
    <property type="entry name" value="H-NS_C_dom"/>
</dbReference>
<dbReference type="Pfam" id="PF00816">
    <property type="entry name" value="Histone_HNS"/>
    <property type="match status" value="1"/>
</dbReference>
<dbReference type="GO" id="GO:0005829">
    <property type="term" value="C:cytosol"/>
    <property type="evidence" value="ECO:0007669"/>
    <property type="project" value="TreeGrafter"/>
</dbReference>
<dbReference type="Proteomes" id="UP000248863">
    <property type="component" value="Unassembled WGS sequence"/>
</dbReference>
<comment type="caution">
    <text evidence="7">The sequence shown here is derived from an EMBL/GenBank/DDBJ whole genome shotgun (WGS) entry which is preliminary data.</text>
</comment>
<keyword evidence="8" id="KW-1185">Reference proteome</keyword>
<dbReference type="GO" id="GO:0009295">
    <property type="term" value="C:nucleoid"/>
    <property type="evidence" value="ECO:0007669"/>
    <property type="project" value="UniProtKB-SubCell"/>
</dbReference>
<feature type="compositionally biased region" description="Basic and acidic residues" evidence="5">
    <location>
        <begin position="102"/>
        <end position="115"/>
    </location>
</feature>
<evidence type="ECO:0000259" key="6">
    <source>
        <dbReference type="SMART" id="SM00528"/>
    </source>
</evidence>
<feature type="domain" description="DNA-binding protein H-NS-like C-terminal" evidence="6">
    <location>
        <begin position="56"/>
        <end position="99"/>
    </location>
</feature>
<accession>A0A327KR66</accession>
<evidence type="ECO:0000256" key="5">
    <source>
        <dbReference type="SAM" id="MobiDB-lite"/>
    </source>
</evidence>
<dbReference type="Gene3D" id="4.10.430.10">
    <property type="entry name" value="Histone-like protein H-NS, C-terminal domain"/>
    <property type="match status" value="1"/>
</dbReference>
<protein>
    <submittedName>
        <fullName evidence="7">Regulator</fullName>
    </submittedName>
</protein>
<feature type="region of interest" description="Disordered" evidence="5">
    <location>
        <begin position="28"/>
        <end position="79"/>
    </location>
</feature>
<reference evidence="7 8" key="1">
    <citation type="submission" date="2017-07" db="EMBL/GenBank/DDBJ databases">
        <title>Draft Genome Sequences of Select Purple Nonsulfur Bacteria.</title>
        <authorList>
            <person name="Lasarre B."/>
            <person name="Mckinlay J.B."/>
        </authorList>
    </citation>
    <scope>NUCLEOTIDE SEQUENCE [LARGE SCALE GENOMIC DNA]</scope>
    <source>
        <strain evidence="7 8">DSM 11907</strain>
    </source>
</reference>
<sequence length="132" mass="14341">MASVNLTNMDVDSLLALRGEIDGELEERSRDLRQQLARLEGTRRGPGRPAGKGPSTLKGIKVEPRFRGPNGETWAGRGARPKWLQALLDEGHSLDEFAIEAADGRADESKEEAKPARAKRGAAKKSGRRKAA</sequence>
<comment type="similarity">
    <text evidence="2">Belongs to the histone-like protein H-NS family.</text>
</comment>
<evidence type="ECO:0000256" key="2">
    <source>
        <dbReference type="ARBA" id="ARBA00010610"/>
    </source>
</evidence>
<feature type="compositionally biased region" description="Basic residues" evidence="5">
    <location>
        <begin position="116"/>
        <end position="132"/>
    </location>
</feature>
<evidence type="ECO:0000256" key="4">
    <source>
        <dbReference type="ARBA" id="ARBA00023125"/>
    </source>
</evidence>
<dbReference type="GO" id="GO:0003681">
    <property type="term" value="F:bent DNA binding"/>
    <property type="evidence" value="ECO:0007669"/>
    <property type="project" value="TreeGrafter"/>
</dbReference>
<dbReference type="GO" id="GO:0001217">
    <property type="term" value="F:DNA-binding transcription repressor activity"/>
    <property type="evidence" value="ECO:0007669"/>
    <property type="project" value="TreeGrafter"/>
</dbReference>
<dbReference type="EMBL" id="NPEU01000033">
    <property type="protein sequence ID" value="RAI40767.1"/>
    <property type="molecule type" value="Genomic_DNA"/>
</dbReference>
<feature type="region of interest" description="Disordered" evidence="5">
    <location>
        <begin position="99"/>
        <end position="132"/>
    </location>
</feature>
<dbReference type="PANTHER" id="PTHR38097">
    <property type="match status" value="1"/>
</dbReference>
<dbReference type="OrthoDB" id="5297879at2"/>
<evidence type="ECO:0000256" key="3">
    <source>
        <dbReference type="ARBA" id="ARBA00022490"/>
    </source>
</evidence>
<keyword evidence="4" id="KW-0238">DNA-binding</keyword>
<dbReference type="GO" id="GO:0003680">
    <property type="term" value="F:minor groove of adenine-thymine-rich DNA binding"/>
    <property type="evidence" value="ECO:0007669"/>
    <property type="project" value="TreeGrafter"/>
</dbReference>
<dbReference type="GO" id="GO:0000976">
    <property type="term" value="F:transcription cis-regulatory region binding"/>
    <property type="evidence" value="ECO:0007669"/>
    <property type="project" value="TreeGrafter"/>
</dbReference>
<organism evidence="7 8">
    <name type="scientific">Rhodoplanes elegans</name>
    <dbReference type="NCBI Taxonomy" id="29408"/>
    <lineage>
        <taxon>Bacteria</taxon>
        <taxon>Pseudomonadati</taxon>
        <taxon>Pseudomonadota</taxon>
        <taxon>Alphaproteobacteria</taxon>
        <taxon>Hyphomicrobiales</taxon>
        <taxon>Nitrobacteraceae</taxon>
        <taxon>Rhodoplanes</taxon>
    </lineage>
</organism>
<dbReference type="SMART" id="SM00528">
    <property type="entry name" value="HNS"/>
    <property type="match status" value="1"/>
</dbReference>
<dbReference type="GO" id="GO:0032993">
    <property type="term" value="C:protein-DNA complex"/>
    <property type="evidence" value="ECO:0007669"/>
    <property type="project" value="TreeGrafter"/>
</dbReference>
<evidence type="ECO:0000313" key="7">
    <source>
        <dbReference type="EMBL" id="RAI40767.1"/>
    </source>
</evidence>
<dbReference type="InterPro" id="IPR037150">
    <property type="entry name" value="H-NS_C_dom_sf"/>
</dbReference>
<dbReference type="AlphaFoldDB" id="A0A327KR66"/>
<proteinExistence type="inferred from homology"/>
<evidence type="ECO:0000313" key="8">
    <source>
        <dbReference type="Proteomes" id="UP000248863"/>
    </source>
</evidence>
<comment type="subcellular location">
    <subcellularLocation>
        <location evidence="1">Cytoplasm</location>
        <location evidence="1">Nucleoid</location>
    </subcellularLocation>
</comment>
<keyword evidence="3" id="KW-0963">Cytoplasm</keyword>
<gene>
    <name evidence="7" type="ORF">CH338_05270</name>
</gene>
<dbReference type="RefSeq" id="WP_111356059.1">
    <property type="nucleotide sequence ID" value="NZ_NHSK01000160.1"/>
</dbReference>